<dbReference type="EMBL" id="DRMH01000073">
    <property type="protein sequence ID" value="HFC97894.1"/>
    <property type="molecule type" value="Genomic_DNA"/>
</dbReference>
<dbReference type="AlphaFoldDB" id="A0A7C3CSC3"/>
<evidence type="ECO:0000259" key="2">
    <source>
        <dbReference type="SMART" id="SM00014"/>
    </source>
</evidence>
<evidence type="ECO:0000256" key="1">
    <source>
        <dbReference type="SAM" id="Phobius"/>
    </source>
</evidence>
<dbReference type="Proteomes" id="UP000886043">
    <property type="component" value="Unassembled WGS sequence"/>
</dbReference>
<sequence>MSLFTLLNTPRGALWDRFMVLLSWPDFIVAFFVFLGLVLVVRKGRGMMGVPLVALVMVILADALCARVLKPYFARPRPYAVLSGIRVYKGGGFRRIEHPLRARHYGFPSCHATNTAAATGVFWMADPVLGIVAAGFSFMVGLSRVYLGHHFPEDVLFGWIIGGSIGLAGGFLWRKWKKTREP</sequence>
<feature type="transmembrane region" description="Helical" evidence="1">
    <location>
        <begin position="154"/>
        <end position="173"/>
    </location>
</feature>
<dbReference type="SUPFAM" id="SSF48317">
    <property type="entry name" value="Acid phosphatase/Vanadium-dependent haloperoxidase"/>
    <property type="match status" value="1"/>
</dbReference>
<protein>
    <submittedName>
        <fullName evidence="3">Phosphatase PAP2 family protein</fullName>
    </submittedName>
</protein>
<comment type="caution">
    <text evidence="3">The sequence shown here is derived from an EMBL/GenBank/DDBJ whole genome shotgun (WGS) entry which is preliminary data.</text>
</comment>
<dbReference type="InterPro" id="IPR036938">
    <property type="entry name" value="PAP2/HPO_sf"/>
</dbReference>
<feature type="domain" description="Phosphatidic acid phosphatase type 2/haloperoxidase" evidence="2">
    <location>
        <begin position="50"/>
        <end position="170"/>
    </location>
</feature>
<dbReference type="PANTHER" id="PTHR14969:SF13">
    <property type="entry name" value="AT30094P"/>
    <property type="match status" value="1"/>
</dbReference>
<feature type="transmembrane region" description="Helical" evidence="1">
    <location>
        <begin position="48"/>
        <end position="69"/>
    </location>
</feature>
<dbReference type="SMART" id="SM00014">
    <property type="entry name" value="acidPPc"/>
    <property type="match status" value="1"/>
</dbReference>
<name>A0A7C3CSC3_9BACT</name>
<gene>
    <name evidence="3" type="ORF">ENJ40_05490</name>
</gene>
<proteinExistence type="predicted"/>
<dbReference type="Pfam" id="PF01569">
    <property type="entry name" value="PAP2"/>
    <property type="match status" value="1"/>
</dbReference>
<dbReference type="PANTHER" id="PTHR14969">
    <property type="entry name" value="SPHINGOSINE-1-PHOSPHATE PHOSPHOHYDROLASE"/>
    <property type="match status" value="1"/>
</dbReference>
<reference evidence="3" key="1">
    <citation type="journal article" date="2020" name="mSystems">
        <title>Genome- and Community-Level Interaction Insights into Carbon Utilization and Element Cycling Functions of Hydrothermarchaeota in Hydrothermal Sediment.</title>
        <authorList>
            <person name="Zhou Z."/>
            <person name="Liu Y."/>
            <person name="Xu W."/>
            <person name="Pan J."/>
            <person name="Luo Z.H."/>
            <person name="Li M."/>
        </authorList>
    </citation>
    <scope>NUCLEOTIDE SEQUENCE [LARGE SCALE GENOMIC DNA]</scope>
    <source>
        <strain evidence="3">HyVt-483</strain>
    </source>
</reference>
<evidence type="ECO:0000313" key="3">
    <source>
        <dbReference type="EMBL" id="HFC97894.1"/>
    </source>
</evidence>
<accession>A0A7C3CSC3</accession>
<keyword evidence="1" id="KW-0812">Transmembrane</keyword>
<dbReference type="InterPro" id="IPR000326">
    <property type="entry name" value="PAP2/HPO"/>
</dbReference>
<keyword evidence="1" id="KW-0472">Membrane</keyword>
<organism evidence="3">
    <name type="scientific">Thermosulfurimonas dismutans</name>
    <dbReference type="NCBI Taxonomy" id="999894"/>
    <lineage>
        <taxon>Bacteria</taxon>
        <taxon>Pseudomonadati</taxon>
        <taxon>Thermodesulfobacteriota</taxon>
        <taxon>Thermodesulfobacteria</taxon>
        <taxon>Thermodesulfobacteriales</taxon>
        <taxon>Thermodesulfobacteriaceae</taxon>
        <taxon>Thermosulfurimonas</taxon>
    </lineage>
</organism>
<feature type="transmembrane region" description="Helical" evidence="1">
    <location>
        <begin position="128"/>
        <end position="147"/>
    </location>
</feature>
<feature type="transmembrane region" description="Helical" evidence="1">
    <location>
        <begin position="20"/>
        <end position="41"/>
    </location>
</feature>
<keyword evidence="1" id="KW-1133">Transmembrane helix</keyword>
<dbReference type="Gene3D" id="1.20.144.10">
    <property type="entry name" value="Phosphatidic acid phosphatase type 2/haloperoxidase"/>
    <property type="match status" value="1"/>
</dbReference>